<evidence type="ECO:0000256" key="1">
    <source>
        <dbReference type="SAM" id="MobiDB-lite"/>
    </source>
</evidence>
<sequence length="81" mass="9427">MYSTKKPSGVDSTSENEESPTIDDKSNQTSEDETNFQIKDDDQEFYWSEINENNMDLLSDDKLIKKIENEIYKIELLASLK</sequence>
<protein>
    <submittedName>
        <fullName evidence="2">12851_t:CDS:1</fullName>
    </submittedName>
</protein>
<dbReference type="EMBL" id="CAJVPQ010003419">
    <property type="protein sequence ID" value="CAG8627540.1"/>
    <property type="molecule type" value="Genomic_DNA"/>
</dbReference>
<dbReference type="AlphaFoldDB" id="A0A9N9D5Y1"/>
<gene>
    <name evidence="2" type="ORF">FCALED_LOCUS9886</name>
</gene>
<evidence type="ECO:0000313" key="2">
    <source>
        <dbReference type="EMBL" id="CAG8627540.1"/>
    </source>
</evidence>
<name>A0A9N9D5Y1_9GLOM</name>
<comment type="caution">
    <text evidence="2">The sequence shown here is derived from an EMBL/GenBank/DDBJ whole genome shotgun (WGS) entry which is preliminary data.</text>
</comment>
<organism evidence="2 3">
    <name type="scientific">Funneliformis caledonium</name>
    <dbReference type="NCBI Taxonomy" id="1117310"/>
    <lineage>
        <taxon>Eukaryota</taxon>
        <taxon>Fungi</taxon>
        <taxon>Fungi incertae sedis</taxon>
        <taxon>Mucoromycota</taxon>
        <taxon>Glomeromycotina</taxon>
        <taxon>Glomeromycetes</taxon>
        <taxon>Glomerales</taxon>
        <taxon>Glomeraceae</taxon>
        <taxon>Funneliformis</taxon>
    </lineage>
</organism>
<dbReference type="Proteomes" id="UP000789570">
    <property type="component" value="Unassembled WGS sequence"/>
</dbReference>
<feature type="compositionally biased region" description="Polar residues" evidence="1">
    <location>
        <begin position="1"/>
        <end position="13"/>
    </location>
</feature>
<accession>A0A9N9D5Y1</accession>
<reference evidence="2" key="1">
    <citation type="submission" date="2021-06" db="EMBL/GenBank/DDBJ databases">
        <authorList>
            <person name="Kallberg Y."/>
            <person name="Tangrot J."/>
            <person name="Rosling A."/>
        </authorList>
    </citation>
    <scope>NUCLEOTIDE SEQUENCE</scope>
    <source>
        <strain evidence="2">UK204</strain>
    </source>
</reference>
<keyword evidence="3" id="KW-1185">Reference proteome</keyword>
<proteinExistence type="predicted"/>
<evidence type="ECO:0000313" key="3">
    <source>
        <dbReference type="Proteomes" id="UP000789570"/>
    </source>
</evidence>
<feature type="region of interest" description="Disordered" evidence="1">
    <location>
        <begin position="1"/>
        <end position="41"/>
    </location>
</feature>